<dbReference type="Proteomes" id="UP000077755">
    <property type="component" value="Chromosome 8"/>
</dbReference>
<reference evidence="2" key="2">
    <citation type="submission" date="2022-03" db="EMBL/GenBank/DDBJ databases">
        <title>Draft title - Genomic analysis of global carrot germplasm unveils the trajectory of domestication and the origin of high carotenoid orange carrot.</title>
        <authorList>
            <person name="Iorizzo M."/>
            <person name="Ellison S."/>
            <person name="Senalik D."/>
            <person name="Macko-Podgorni A."/>
            <person name="Grzebelus D."/>
            <person name="Bostan H."/>
            <person name="Rolling W."/>
            <person name="Curaba J."/>
            <person name="Simon P."/>
        </authorList>
    </citation>
    <scope>NUCLEOTIDE SEQUENCE</scope>
    <source>
        <tissue evidence="2">Leaf</tissue>
    </source>
</reference>
<dbReference type="EMBL" id="LNRQ01000008">
    <property type="protein sequence ID" value="KZM83651.1"/>
    <property type="molecule type" value="Genomic_DNA"/>
</dbReference>
<gene>
    <name evidence="1" type="ORF">DCAR_028927</name>
    <name evidence="2" type="ORF">DCAR_0830361</name>
</gene>
<evidence type="ECO:0000313" key="1">
    <source>
        <dbReference type="EMBL" id="KZM83651.1"/>
    </source>
</evidence>
<evidence type="ECO:0000313" key="2">
    <source>
        <dbReference type="EMBL" id="WOH10885.1"/>
    </source>
</evidence>
<keyword evidence="3" id="KW-1185">Reference proteome</keyword>
<dbReference type="AlphaFoldDB" id="A0A175YKI0"/>
<reference evidence="1" key="1">
    <citation type="journal article" date="2016" name="Nat. Genet.">
        <title>A high-quality carrot genome assembly provides new insights into carotenoid accumulation and asterid genome evolution.</title>
        <authorList>
            <person name="Iorizzo M."/>
            <person name="Ellison S."/>
            <person name="Senalik D."/>
            <person name="Zeng P."/>
            <person name="Satapoomin P."/>
            <person name="Huang J."/>
            <person name="Bowman M."/>
            <person name="Iovene M."/>
            <person name="Sanseverino W."/>
            <person name="Cavagnaro P."/>
            <person name="Yildiz M."/>
            <person name="Macko-Podgorni A."/>
            <person name="Moranska E."/>
            <person name="Grzebelus E."/>
            <person name="Grzebelus D."/>
            <person name="Ashrafi H."/>
            <person name="Zheng Z."/>
            <person name="Cheng S."/>
            <person name="Spooner D."/>
            <person name="Van Deynze A."/>
            <person name="Simon P."/>
        </authorList>
    </citation>
    <scope>NUCLEOTIDE SEQUENCE [LARGE SCALE GENOMIC DNA]</scope>
    <source>
        <tissue evidence="1">Leaf</tissue>
    </source>
</reference>
<organism evidence="1">
    <name type="scientific">Daucus carota subsp. sativus</name>
    <name type="common">Carrot</name>
    <dbReference type="NCBI Taxonomy" id="79200"/>
    <lineage>
        <taxon>Eukaryota</taxon>
        <taxon>Viridiplantae</taxon>
        <taxon>Streptophyta</taxon>
        <taxon>Embryophyta</taxon>
        <taxon>Tracheophyta</taxon>
        <taxon>Spermatophyta</taxon>
        <taxon>Magnoliopsida</taxon>
        <taxon>eudicotyledons</taxon>
        <taxon>Gunneridae</taxon>
        <taxon>Pentapetalae</taxon>
        <taxon>asterids</taxon>
        <taxon>campanulids</taxon>
        <taxon>Apiales</taxon>
        <taxon>Apiaceae</taxon>
        <taxon>Apioideae</taxon>
        <taxon>Scandiceae</taxon>
        <taxon>Daucinae</taxon>
        <taxon>Daucus</taxon>
        <taxon>Daucus sect. Daucus</taxon>
    </lineage>
</organism>
<dbReference type="PANTHER" id="PTHR12277:SF191">
    <property type="entry name" value="ALPHA_BETA-HYDROLASES SUPERFAMILY PROTEIN"/>
    <property type="match status" value="1"/>
</dbReference>
<accession>A0A175YKI0</accession>
<protein>
    <submittedName>
        <fullName evidence="1">Uncharacterized protein</fullName>
    </submittedName>
</protein>
<evidence type="ECO:0000313" key="3">
    <source>
        <dbReference type="Proteomes" id="UP000077755"/>
    </source>
</evidence>
<name>A0A175YKI0_DAUCS</name>
<proteinExistence type="predicted"/>
<dbReference type="PANTHER" id="PTHR12277">
    <property type="entry name" value="ALPHA/BETA HYDROLASE DOMAIN-CONTAINING PROTEIN"/>
    <property type="match status" value="1"/>
</dbReference>
<sequence length="169" mass="18643">MGVVTSSMAAKFAFFPPKPPSYELVEDGDGKMKMSSGGMTERSNVDVLKIKTKRGTEIVGIYFKNPAANMTVLYSHGNAADLGQMYDLFAQLIGTLVGDIALWEVDSGKMALRPPLPWDTESLSPELLFEPDTWCIVSRHLTIAATHLSCCSVFIFVPCFVQHLGFYRL</sequence>
<dbReference type="EMBL" id="CP093350">
    <property type="protein sequence ID" value="WOH10885.1"/>
    <property type="molecule type" value="Genomic_DNA"/>
</dbReference>
<dbReference type="Gramene" id="KZM83651">
    <property type="protein sequence ID" value="KZM83651"/>
    <property type="gene ID" value="DCAR_028927"/>
</dbReference>